<organism evidence="1 2">
    <name type="scientific">Dyadobacter subterraneus</name>
    <dbReference type="NCBI Taxonomy" id="2773304"/>
    <lineage>
        <taxon>Bacteria</taxon>
        <taxon>Pseudomonadati</taxon>
        <taxon>Bacteroidota</taxon>
        <taxon>Cytophagia</taxon>
        <taxon>Cytophagales</taxon>
        <taxon>Spirosomataceae</taxon>
        <taxon>Dyadobacter</taxon>
    </lineage>
</organism>
<evidence type="ECO:0000313" key="1">
    <source>
        <dbReference type="EMBL" id="MBE9462102.1"/>
    </source>
</evidence>
<comment type="caution">
    <text evidence="1">The sequence shown here is derived from an EMBL/GenBank/DDBJ whole genome shotgun (WGS) entry which is preliminary data.</text>
</comment>
<dbReference type="EMBL" id="JACYGY010000001">
    <property type="protein sequence ID" value="MBE9462102.1"/>
    <property type="molecule type" value="Genomic_DNA"/>
</dbReference>
<accession>A0ABR9W9E4</accession>
<reference evidence="2" key="1">
    <citation type="submission" date="2023-07" db="EMBL/GenBank/DDBJ databases">
        <title>Dyadobacter sp. nov 'subterranea' isolated from contaminted grondwater.</title>
        <authorList>
            <person name="Szabo I."/>
            <person name="Al-Omari J."/>
            <person name="Szerdahelyi S.G."/>
            <person name="Rado J."/>
        </authorList>
    </citation>
    <scope>NUCLEOTIDE SEQUENCE [LARGE SCALE GENOMIC DNA]</scope>
    <source>
        <strain evidence="2">UP-52</strain>
    </source>
</reference>
<proteinExistence type="predicted"/>
<dbReference type="RefSeq" id="WP_194120328.1">
    <property type="nucleotide sequence ID" value="NZ_JBHSRU010000011.1"/>
</dbReference>
<evidence type="ECO:0000313" key="2">
    <source>
        <dbReference type="Proteomes" id="UP000634134"/>
    </source>
</evidence>
<gene>
    <name evidence="1" type="ORF">IEE83_09440</name>
</gene>
<name>A0ABR9W9E4_9BACT</name>
<protein>
    <submittedName>
        <fullName evidence="1">Uncharacterized protein</fullName>
    </submittedName>
</protein>
<sequence>MGAWPILRKATDPALRGGEYLGLCSLTKDHMMWILPNGSGHYLNLQLSSRIISRSWLTANHLSNQFHFRMHRFMGVPRPMHPLISVMELDTVKISV</sequence>
<dbReference type="Proteomes" id="UP000634134">
    <property type="component" value="Unassembled WGS sequence"/>
</dbReference>
<keyword evidence="2" id="KW-1185">Reference proteome</keyword>